<dbReference type="Pfam" id="PF13561">
    <property type="entry name" value="adh_short_C2"/>
    <property type="match status" value="1"/>
</dbReference>
<dbReference type="Gene3D" id="3.40.50.720">
    <property type="entry name" value="NAD(P)-binding Rossmann-like Domain"/>
    <property type="match status" value="1"/>
</dbReference>
<dbReference type="PRINTS" id="PR00081">
    <property type="entry name" value="GDHRDH"/>
</dbReference>
<dbReference type="NCBIfam" id="NF004534">
    <property type="entry name" value="PRK05884.1"/>
    <property type="match status" value="1"/>
</dbReference>
<dbReference type="AlphaFoldDB" id="A0A829PQJ3"/>
<gene>
    <name evidence="3" type="ORF">L829_3000</name>
</gene>
<dbReference type="EMBL" id="JAOX01000001">
    <property type="protein sequence ID" value="ETZ89423.1"/>
    <property type="molecule type" value="Genomic_DNA"/>
</dbReference>
<evidence type="ECO:0000313" key="4">
    <source>
        <dbReference type="Proteomes" id="UP000019854"/>
    </source>
</evidence>
<dbReference type="GO" id="GO:0016491">
    <property type="term" value="F:oxidoreductase activity"/>
    <property type="evidence" value="ECO:0007669"/>
    <property type="project" value="UniProtKB-KW"/>
</dbReference>
<dbReference type="PANTHER" id="PTHR43477">
    <property type="entry name" value="DIHYDROANTICAPSIN 7-DEHYDROGENASE"/>
    <property type="match status" value="1"/>
</dbReference>
<accession>A0A829PQJ3</accession>
<dbReference type="Proteomes" id="UP000019854">
    <property type="component" value="Unassembled WGS sequence"/>
</dbReference>
<protein>
    <submittedName>
        <fullName evidence="3">Short chain dehydrogenase family protein</fullName>
    </submittedName>
</protein>
<evidence type="ECO:0000313" key="3">
    <source>
        <dbReference type="EMBL" id="ETZ89423.1"/>
    </source>
</evidence>
<organism evidence="3 4">
    <name type="scientific">Mycobacteroides abscessus MAB_030201_1075</name>
    <dbReference type="NCBI Taxonomy" id="1335410"/>
    <lineage>
        <taxon>Bacteria</taxon>
        <taxon>Bacillati</taxon>
        <taxon>Actinomycetota</taxon>
        <taxon>Actinomycetes</taxon>
        <taxon>Mycobacteriales</taxon>
        <taxon>Mycobacteriaceae</taxon>
        <taxon>Mycobacteroides</taxon>
        <taxon>Mycobacteroides abscessus</taxon>
    </lineage>
</organism>
<evidence type="ECO:0000256" key="1">
    <source>
        <dbReference type="ARBA" id="ARBA00006484"/>
    </source>
</evidence>
<keyword evidence="2" id="KW-0560">Oxidoreductase</keyword>
<dbReference type="PANTHER" id="PTHR43477:SF1">
    <property type="entry name" value="DIHYDROANTICAPSIN 7-DEHYDROGENASE"/>
    <property type="match status" value="1"/>
</dbReference>
<sequence>MQEGEEGTAMDVLVTGAVNEVGRAVAAEFRNAGHRVVITGPNADELEIAAKELEVDAIVCDNADPDSLEDNVELFPQHLDAIVNIPNPVWSEPGPHLGTLTDTGEAWLSRYESSVLTAVLTVQAIGDHLRSGAAIINLCTLGTRDRSGATTAAKAALSAWTAEQAERMGTRGITINTIAPGQSAEANYDGLDSTEDAHELVAGEIARLALFLTSPQARHITGQTLHVSRGVPAGVS</sequence>
<reference evidence="3 4" key="1">
    <citation type="submission" date="2014-01" db="EMBL/GenBank/DDBJ databases">
        <authorList>
            <person name="Zelazny A."/>
            <person name="Olivier K."/>
            <person name="Sampaio E.P."/>
            <person name="Holland S.M."/>
            <person name="Tallon L.J."/>
            <person name="Sadzewicz L.K."/>
            <person name="Sengamalay N."/>
            <person name="Fraser C.M."/>
            <person name="Hine E."/>
            <person name="Shefchek K.A."/>
            <person name="Das S.P."/>
            <person name="Shallom S.J."/>
            <person name="Agrawal S."/>
            <person name="Tettelin H."/>
        </authorList>
    </citation>
    <scope>NUCLEOTIDE SEQUENCE [LARGE SCALE GENOMIC DNA]</scope>
    <source>
        <strain evidence="3 4">MAB_030201_1075</strain>
    </source>
</reference>
<comment type="similarity">
    <text evidence="1">Belongs to the short-chain dehydrogenases/reductases (SDR) family.</text>
</comment>
<proteinExistence type="inferred from homology"/>
<name>A0A829PQJ3_9MYCO</name>
<comment type="caution">
    <text evidence="3">The sequence shown here is derived from an EMBL/GenBank/DDBJ whole genome shotgun (WGS) entry which is preliminary data.</text>
</comment>
<dbReference type="InterPro" id="IPR036291">
    <property type="entry name" value="NAD(P)-bd_dom_sf"/>
</dbReference>
<evidence type="ECO:0000256" key="2">
    <source>
        <dbReference type="ARBA" id="ARBA00023002"/>
    </source>
</evidence>
<dbReference type="SUPFAM" id="SSF51735">
    <property type="entry name" value="NAD(P)-binding Rossmann-fold domains"/>
    <property type="match status" value="1"/>
</dbReference>
<dbReference type="InterPro" id="IPR051122">
    <property type="entry name" value="SDR_DHRS6-like"/>
</dbReference>
<dbReference type="InterPro" id="IPR002347">
    <property type="entry name" value="SDR_fam"/>
</dbReference>